<proteinExistence type="predicted"/>
<dbReference type="InterPro" id="IPR021139">
    <property type="entry name" value="NYN"/>
</dbReference>
<dbReference type="PANTHER" id="PTHR35811">
    <property type="entry name" value="SLR1870 PROTEIN"/>
    <property type="match status" value="1"/>
</dbReference>
<dbReference type="EMBL" id="LAZR01008168">
    <property type="protein sequence ID" value="KKM80521.1"/>
    <property type="molecule type" value="Genomic_DNA"/>
</dbReference>
<accession>A0A0F9L0M3</accession>
<organism evidence="2">
    <name type="scientific">marine sediment metagenome</name>
    <dbReference type="NCBI Taxonomy" id="412755"/>
    <lineage>
        <taxon>unclassified sequences</taxon>
        <taxon>metagenomes</taxon>
        <taxon>ecological metagenomes</taxon>
    </lineage>
</organism>
<dbReference type="Gene3D" id="3.40.50.1010">
    <property type="entry name" value="5'-nuclease"/>
    <property type="match status" value="1"/>
</dbReference>
<comment type="caution">
    <text evidence="2">The sequence shown here is derived from an EMBL/GenBank/DDBJ whole genome shotgun (WGS) entry which is preliminary data.</text>
</comment>
<reference evidence="2" key="1">
    <citation type="journal article" date="2015" name="Nature">
        <title>Complex archaea that bridge the gap between prokaryotes and eukaryotes.</title>
        <authorList>
            <person name="Spang A."/>
            <person name="Saw J.H."/>
            <person name="Jorgensen S.L."/>
            <person name="Zaremba-Niedzwiedzka K."/>
            <person name="Martijn J."/>
            <person name="Lind A.E."/>
            <person name="van Eijk R."/>
            <person name="Schleper C."/>
            <person name="Guy L."/>
            <person name="Ettema T.J."/>
        </authorList>
    </citation>
    <scope>NUCLEOTIDE SEQUENCE</scope>
</reference>
<gene>
    <name evidence="2" type="ORF">LCGC14_1338990</name>
</gene>
<dbReference type="AlphaFoldDB" id="A0A0F9L0M3"/>
<dbReference type="PANTHER" id="PTHR35811:SF1">
    <property type="entry name" value="HTH OST-TYPE DOMAIN-CONTAINING PROTEIN"/>
    <property type="match status" value="1"/>
</dbReference>
<dbReference type="Pfam" id="PF01936">
    <property type="entry name" value="NYN"/>
    <property type="match status" value="1"/>
</dbReference>
<name>A0A0F9L0M3_9ZZZZ</name>
<feature type="domain" description="NYN" evidence="1">
    <location>
        <begin position="17"/>
        <end position="165"/>
    </location>
</feature>
<protein>
    <recommendedName>
        <fullName evidence="1">NYN domain-containing protein</fullName>
    </recommendedName>
</protein>
<evidence type="ECO:0000313" key="2">
    <source>
        <dbReference type="EMBL" id="KKM80521.1"/>
    </source>
</evidence>
<sequence length="173" mass="19971">MNLSDVETKSSDSKRYKIAIQTDYPNIEINLKRSGWPVPFDYEVLENFAKKKGEIVLSRIYGDWNYNRNAKMYLSQFDVELVEVPHVLVMGHRMKDTVDTKMAMDAGMILYEYPEINMMIVVSGDADFMPVIKTLKQFKAIKVIVIGERKSMSNSFGIVADQTIFYQYIADID</sequence>
<evidence type="ECO:0000259" key="1">
    <source>
        <dbReference type="Pfam" id="PF01936"/>
    </source>
</evidence>
<dbReference type="GO" id="GO:0004540">
    <property type="term" value="F:RNA nuclease activity"/>
    <property type="evidence" value="ECO:0007669"/>
    <property type="project" value="InterPro"/>
</dbReference>